<evidence type="ECO:0000256" key="14">
    <source>
        <dbReference type="PROSITE-ProRule" id="PRU01023"/>
    </source>
</evidence>
<proteinExistence type="inferred from homology"/>
<dbReference type="Pfam" id="PF22458">
    <property type="entry name" value="RsmF-B_ferredox"/>
    <property type="match status" value="1"/>
</dbReference>
<feature type="domain" description="SAM-dependent MTase RsmB/NOP-type" evidence="15">
    <location>
        <begin position="167"/>
        <end position="437"/>
    </location>
</feature>
<dbReference type="PRINTS" id="PR02008">
    <property type="entry name" value="RCMTFAMILY"/>
</dbReference>
<evidence type="ECO:0000259" key="15">
    <source>
        <dbReference type="PROSITE" id="PS51686"/>
    </source>
</evidence>
<dbReference type="Gene3D" id="1.10.940.10">
    <property type="entry name" value="NusB-like"/>
    <property type="match status" value="1"/>
</dbReference>
<dbReference type="NCBIfam" id="NF008149">
    <property type="entry name" value="PRK10901.1"/>
    <property type="match status" value="1"/>
</dbReference>
<evidence type="ECO:0000313" key="16">
    <source>
        <dbReference type="EMBL" id="ABC26951.1"/>
    </source>
</evidence>
<dbReference type="SUPFAM" id="SSF53335">
    <property type="entry name" value="S-adenosyl-L-methionine-dependent methyltransferases"/>
    <property type="match status" value="1"/>
</dbReference>
<dbReference type="PANTHER" id="PTHR22807">
    <property type="entry name" value="NOP2 YEAST -RELATED NOL1/NOP2/FMU SUN DOMAIN-CONTAINING"/>
    <property type="match status" value="1"/>
</dbReference>
<dbReference type="GO" id="GO:0003723">
    <property type="term" value="F:RNA binding"/>
    <property type="evidence" value="ECO:0007669"/>
    <property type="project" value="UniProtKB-UniRule"/>
</dbReference>
<evidence type="ECO:0000256" key="1">
    <source>
        <dbReference type="ARBA" id="ARBA00002724"/>
    </source>
</evidence>
<dbReference type="PANTHER" id="PTHR22807:SF61">
    <property type="entry name" value="NOL1_NOP2_SUN FAMILY PROTEIN _ ANTITERMINATION NUSB DOMAIN-CONTAINING PROTEIN"/>
    <property type="match status" value="1"/>
</dbReference>
<evidence type="ECO:0000256" key="9">
    <source>
        <dbReference type="ARBA" id="ARBA00022691"/>
    </source>
</evidence>
<dbReference type="InterPro" id="IPR018314">
    <property type="entry name" value="RsmB/NOL1/NOP2-like_CS"/>
</dbReference>
<dbReference type="InterPro" id="IPR004573">
    <property type="entry name" value="rRNA_ssu_MeTfrase_B"/>
</dbReference>
<evidence type="ECO:0000256" key="4">
    <source>
        <dbReference type="ARBA" id="ARBA00012140"/>
    </source>
</evidence>
<feature type="binding site" evidence="14">
    <location>
        <position position="307"/>
    </location>
    <ligand>
        <name>S-adenosyl-L-methionine</name>
        <dbReference type="ChEBI" id="CHEBI:59789"/>
    </ligand>
</feature>
<keyword evidence="7 14" id="KW-0489">Methyltransferase</keyword>
<dbReference type="RefSeq" id="WP_011394028.1">
    <property type="nucleotide sequence ID" value="NC_007645.1"/>
</dbReference>
<dbReference type="GO" id="GO:0009383">
    <property type="term" value="F:rRNA (cytosine-C5-)-methyltransferase activity"/>
    <property type="evidence" value="ECO:0007669"/>
    <property type="project" value="TreeGrafter"/>
</dbReference>
<comment type="function">
    <text evidence="1">Specifically methylates the cytosine at position 967 (m5C967) of 16S rRNA.</text>
</comment>
<evidence type="ECO:0000256" key="12">
    <source>
        <dbReference type="ARBA" id="ARBA00031088"/>
    </source>
</evidence>
<sequence>MKRRKTLSARAAAAKTLRAVAEEGRSLTTAMAPALEQVEENDRSFLQALCYGACRHYLTLEHWLGQLLRQPIKAKERDIHFLLLSGLHQLAFMDKPAHVSINETVNVTKELNKLWATKLVNGVLRSFQRRKDELLARSEADPSLRYAMPRWLLDKLSAAYPHQLDELLAASNAQAPLTLRVNLQKVQREDYLNQLREVEVGAHSCEWAETGVQCEHAVDVSRLPGFFDAGLCSVQDEAAQLSASLVDPQPNERVLDACCAPGGKTAALLERTPTISVTAVDVDPERQLRTRDTLQRLQLEADVRTADIGDLQQWWDGTPFDRILLDAPCSATGVIRRHPDIKLLRRSEDIPQLAELQLKLLRTLWTTLKPEGLLVYATCSILKEENEHIIERFIADATDAEVIPIEGKYGIQSPFGVQLLPVTGGHDGFFYARLRKQPTPKVSAVDA</sequence>
<dbReference type="InterPro" id="IPR035926">
    <property type="entry name" value="NusB-like_sf"/>
</dbReference>
<dbReference type="AlphaFoldDB" id="Q2SQX3"/>
<dbReference type="InterPro" id="IPR006027">
    <property type="entry name" value="NusB_RsmB_TIM44"/>
</dbReference>
<dbReference type="NCBIfam" id="TIGR00563">
    <property type="entry name" value="rsmB"/>
    <property type="match status" value="1"/>
</dbReference>
<dbReference type="CDD" id="cd02440">
    <property type="entry name" value="AdoMet_MTases"/>
    <property type="match status" value="1"/>
</dbReference>
<keyword evidence="17" id="KW-1185">Reference proteome</keyword>
<dbReference type="Pfam" id="PF01189">
    <property type="entry name" value="Methyltr_RsmB-F"/>
    <property type="match status" value="1"/>
</dbReference>
<dbReference type="FunFam" id="3.40.50.150:FF:000022">
    <property type="entry name" value="Ribosomal RNA small subunit methyltransferase B"/>
    <property type="match status" value="1"/>
</dbReference>
<dbReference type="GO" id="GO:0070475">
    <property type="term" value="P:rRNA base methylation"/>
    <property type="evidence" value="ECO:0007669"/>
    <property type="project" value="TreeGrafter"/>
</dbReference>
<dbReference type="InterPro" id="IPR054728">
    <property type="entry name" value="RsmB-like_ferredoxin"/>
</dbReference>
<dbReference type="GO" id="GO:0005829">
    <property type="term" value="C:cytosol"/>
    <property type="evidence" value="ECO:0007669"/>
    <property type="project" value="TreeGrafter"/>
</dbReference>
<evidence type="ECO:0000256" key="8">
    <source>
        <dbReference type="ARBA" id="ARBA00022679"/>
    </source>
</evidence>
<comment type="similarity">
    <text evidence="3 14">Belongs to the class I-like SAM-binding methyltransferase superfamily. RsmB/NOP family.</text>
</comment>
<dbReference type="OrthoDB" id="9810297at2"/>
<comment type="subcellular location">
    <subcellularLocation>
        <location evidence="2">Cytoplasm</location>
    </subcellularLocation>
</comment>
<dbReference type="Gene3D" id="3.30.70.1170">
    <property type="entry name" value="Sun protein, domain 3"/>
    <property type="match status" value="1"/>
</dbReference>
<dbReference type="InterPro" id="IPR029063">
    <property type="entry name" value="SAM-dependent_MTases_sf"/>
</dbReference>
<feature type="binding site" evidence="14">
    <location>
        <position position="326"/>
    </location>
    <ligand>
        <name>S-adenosyl-L-methionine</name>
        <dbReference type="ChEBI" id="CHEBI:59789"/>
    </ligand>
</feature>
<protein>
    <recommendedName>
        <fullName evidence="4">16S rRNA (cytosine(967)-C(5))-methyltransferase</fullName>
        <ecNumber evidence="4">2.1.1.176</ecNumber>
    </recommendedName>
    <alternativeName>
        <fullName evidence="11">16S rRNA m5C967 methyltransferase</fullName>
    </alternativeName>
    <alternativeName>
        <fullName evidence="12">rRNA (cytosine-C(5)-)-methyltransferase RsmB</fullName>
    </alternativeName>
</protein>
<gene>
    <name evidence="16" type="primary">sun</name>
    <name evidence="16" type="ordered locus">HCH_00028</name>
</gene>
<evidence type="ECO:0000256" key="3">
    <source>
        <dbReference type="ARBA" id="ARBA00007494"/>
    </source>
</evidence>
<comment type="catalytic activity">
    <reaction evidence="13">
        <text>cytidine(967) in 16S rRNA + S-adenosyl-L-methionine = 5-methylcytidine(967) in 16S rRNA + S-adenosyl-L-homocysteine + H(+)</text>
        <dbReference type="Rhea" id="RHEA:42748"/>
        <dbReference type="Rhea" id="RHEA-COMP:10219"/>
        <dbReference type="Rhea" id="RHEA-COMP:10220"/>
        <dbReference type="ChEBI" id="CHEBI:15378"/>
        <dbReference type="ChEBI" id="CHEBI:57856"/>
        <dbReference type="ChEBI" id="CHEBI:59789"/>
        <dbReference type="ChEBI" id="CHEBI:74483"/>
        <dbReference type="ChEBI" id="CHEBI:82748"/>
        <dbReference type="EC" id="2.1.1.176"/>
    </reaction>
</comment>
<reference evidence="16 17" key="1">
    <citation type="journal article" date="2005" name="Nucleic Acids Res.">
        <title>Genomic blueprint of Hahella chejuensis, a marine microbe producing an algicidal agent.</title>
        <authorList>
            <person name="Jeong H."/>
            <person name="Yim J.H."/>
            <person name="Lee C."/>
            <person name="Choi S.-H."/>
            <person name="Park Y.K."/>
            <person name="Yoon S.H."/>
            <person name="Hur C.-G."/>
            <person name="Kang H.-Y."/>
            <person name="Kim D."/>
            <person name="Lee H.H."/>
            <person name="Park K.H."/>
            <person name="Park S.-H."/>
            <person name="Park H.-S."/>
            <person name="Lee H.K."/>
            <person name="Oh T.K."/>
            <person name="Kim J.F."/>
        </authorList>
    </citation>
    <scope>NUCLEOTIDE SEQUENCE [LARGE SCALE GENOMIC DNA]</scope>
    <source>
        <strain evidence="16 17">KCTC 2396</strain>
    </source>
</reference>
<dbReference type="STRING" id="349521.HCH_00028"/>
<keyword evidence="10 14" id="KW-0694">RNA-binding</keyword>
<evidence type="ECO:0000256" key="6">
    <source>
        <dbReference type="ARBA" id="ARBA00022552"/>
    </source>
</evidence>
<dbReference type="GO" id="GO:0006355">
    <property type="term" value="P:regulation of DNA-templated transcription"/>
    <property type="evidence" value="ECO:0007669"/>
    <property type="project" value="InterPro"/>
</dbReference>
<keyword evidence="9 14" id="KW-0949">S-adenosyl-L-methionine</keyword>
<evidence type="ECO:0000256" key="13">
    <source>
        <dbReference type="ARBA" id="ARBA00047283"/>
    </source>
</evidence>
<dbReference type="PROSITE" id="PS51686">
    <property type="entry name" value="SAM_MT_RSMB_NOP"/>
    <property type="match status" value="1"/>
</dbReference>
<dbReference type="InterPro" id="IPR001678">
    <property type="entry name" value="MeTrfase_RsmB-F_NOP2_dom"/>
</dbReference>
<dbReference type="HOGENOM" id="CLU_005316_0_4_6"/>
<evidence type="ECO:0000256" key="10">
    <source>
        <dbReference type="ARBA" id="ARBA00022884"/>
    </source>
</evidence>
<keyword evidence="5" id="KW-0963">Cytoplasm</keyword>
<evidence type="ECO:0000256" key="11">
    <source>
        <dbReference type="ARBA" id="ARBA00030399"/>
    </source>
</evidence>
<dbReference type="NCBIfam" id="NF011494">
    <property type="entry name" value="PRK14902.1"/>
    <property type="match status" value="1"/>
</dbReference>
<dbReference type="InterPro" id="IPR049560">
    <property type="entry name" value="MeTrfase_RsmB-F_NOP2_cat"/>
</dbReference>
<organism evidence="16 17">
    <name type="scientific">Hahella chejuensis (strain KCTC 2396)</name>
    <dbReference type="NCBI Taxonomy" id="349521"/>
    <lineage>
        <taxon>Bacteria</taxon>
        <taxon>Pseudomonadati</taxon>
        <taxon>Pseudomonadota</taxon>
        <taxon>Gammaproteobacteria</taxon>
        <taxon>Oceanospirillales</taxon>
        <taxon>Hahellaceae</taxon>
        <taxon>Hahella</taxon>
    </lineage>
</organism>
<accession>Q2SQX3</accession>
<dbReference type="PROSITE" id="PS01153">
    <property type="entry name" value="NOL1_NOP2_SUN"/>
    <property type="match status" value="1"/>
</dbReference>
<dbReference type="Pfam" id="PF01029">
    <property type="entry name" value="NusB"/>
    <property type="match status" value="1"/>
</dbReference>
<dbReference type="eggNOG" id="COG0781">
    <property type="taxonomic scope" value="Bacteria"/>
</dbReference>
<keyword evidence="6" id="KW-0698">rRNA processing</keyword>
<dbReference type="Proteomes" id="UP000000238">
    <property type="component" value="Chromosome"/>
</dbReference>
<dbReference type="Gene3D" id="3.40.50.150">
    <property type="entry name" value="Vaccinia Virus protein VP39"/>
    <property type="match status" value="1"/>
</dbReference>
<dbReference type="EC" id="2.1.1.176" evidence="4"/>
<name>Q2SQX3_HAHCH</name>
<feature type="binding site" evidence="14">
    <location>
        <position position="281"/>
    </location>
    <ligand>
        <name>S-adenosyl-L-methionine</name>
        <dbReference type="ChEBI" id="CHEBI:59789"/>
    </ligand>
</feature>
<dbReference type="SUPFAM" id="SSF48013">
    <property type="entry name" value="NusB-like"/>
    <property type="match status" value="1"/>
</dbReference>
<dbReference type="EMBL" id="CP000155">
    <property type="protein sequence ID" value="ABC26951.1"/>
    <property type="molecule type" value="Genomic_DNA"/>
</dbReference>
<dbReference type="eggNOG" id="COG0144">
    <property type="taxonomic scope" value="Bacteria"/>
</dbReference>
<feature type="active site" description="Nucleophile" evidence="14">
    <location>
        <position position="379"/>
    </location>
</feature>
<feature type="binding site" evidence="14">
    <location>
        <begin position="258"/>
        <end position="264"/>
    </location>
    <ligand>
        <name>S-adenosyl-L-methionine</name>
        <dbReference type="ChEBI" id="CHEBI:59789"/>
    </ligand>
</feature>
<dbReference type="KEGG" id="hch:HCH_00028"/>
<evidence type="ECO:0000256" key="7">
    <source>
        <dbReference type="ARBA" id="ARBA00022603"/>
    </source>
</evidence>
<evidence type="ECO:0000256" key="2">
    <source>
        <dbReference type="ARBA" id="ARBA00004496"/>
    </source>
</evidence>
<evidence type="ECO:0000256" key="5">
    <source>
        <dbReference type="ARBA" id="ARBA00022490"/>
    </source>
</evidence>
<keyword evidence="8 14" id="KW-0808">Transferase</keyword>
<evidence type="ECO:0000313" key="17">
    <source>
        <dbReference type="Proteomes" id="UP000000238"/>
    </source>
</evidence>
<dbReference type="InterPro" id="IPR023267">
    <property type="entry name" value="RCMT"/>
</dbReference>